<gene>
    <name evidence="1" type="ORF">X841_03155</name>
</gene>
<evidence type="ECO:0000313" key="2">
    <source>
        <dbReference type="Proteomes" id="UP000024559"/>
    </source>
</evidence>
<accession>A0A0E2Q415</accession>
<dbReference type="PATRIC" id="fig|1433289.7.peg.634"/>
<dbReference type="HOGENOM" id="CLU_3123428_0_0_9"/>
<evidence type="ECO:0000313" key="1">
    <source>
        <dbReference type="EMBL" id="ETW90865.1"/>
    </source>
</evidence>
<dbReference type="AlphaFoldDB" id="A0A0E2Q415"/>
<proteinExistence type="predicted"/>
<name>A0A0E2Q415_STRTR</name>
<organism evidence="1 2">
    <name type="scientific">Streptococcus thermophilus M17PTZA496</name>
    <dbReference type="NCBI Taxonomy" id="1433289"/>
    <lineage>
        <taxon>Bacteria</taxon>
        <taxon>Bacillati</taxon>
        <taxon>Bacillota</taxon>
        <taxon>Bacilli</taxon>
        <taxon>Lactobacillales</taxon>
        <taxon>Streptococcaceae</taxon>
        <taxon>Streptococcus</taxon>
    </lineage>
</organism>
<comment type="caution">
    <text evidence="1">The sequence shown here is derived from an EMBL/GenBank/DDBJ whole genome shotgun (WGS) entry which is preliminary data.</text>
</comment>
<protein>
    <submittedName>
        <fullName evidence="1">Uncharacterized protein</fullName>
    </submittedName>
</protein>
<dbReference type="EMBL" id="AZJT01000022">
    <property type="protein sequence ID" value="ETW90865.1"/>
    <property type="molecule type" value="Genomic_DNA"/>
</dbReference>
<dbReference type="Proteomes" id="UP000024559">
    <property type="component" value="Chromosome"/>
</dbReference>
<reference evidence="2" key="1">
    <citation type="submission" date="2013-12" db="EMBL/GenBank/DDBJ databases">
        <title>Genome sequences of Streptococcus thermophilus strains MTH17CL396 and M17PTZA496 isolated from Fontina cheese in Valle d'Aosta region (Italy).</title>
        <authorList>
            <person name="Treu L."/>
            <person name="Giacomini A."/>
            <person name="Corich V."/>
            <person name="Vendramin V."/>
            <person name="Bovo B."/>
        </authorList>
    </citation>
    <scope>NUCLEOTIDE SEQUENCE [LARGE SCALE GENOMIC DNA]</scope>
    <source>
        <strain evidence="2">M17PTZA496</strain>
    </source>
</reference>
<sequence length="50" mass="5784">MIWELDTLYSDEVEEREHITLDSVGRIIQVTVGKVQSPPPWEEVISKWGS</sequence>